<protein>
    <submittedName>
        <fullName evidence="1">Uncharacterized protein</fullName>
    </submittedName>
</protein>
<dbReference type="RefSeq" id="WP_199879769.1">
    <property type="nucleotide sequence ID" value="NZ_VVIQ01000002.1"/>
</dbReference>
<evidence type="ECO:0000313" key="1">
    <source>
        <dbReference type="EMBL" id="MUL27140.1"/>
    </source>
</evidence>
<name>A0A7C9MBZ7_9BACT</name>
<accession>A0A7C9MBZ7</accession>
<evidence type="ECO:0000313" key="2">
    <source>
        <dbReference type="Proteomes" id="UP000482295"/>
    </source>
</evidence>
<dbReference type="Proteomes" id="UP000482295">
    <property type="component" value="Unassembled WGS sequence"/>
</dbReference>
<dbReference type="EMBL" id="VVIQ01000002">
    <property type="protein sequence ID" value="MUL27140.1"/>
    <property type="molecule type" value="Genomic_DNA"/>
</dbReference>
<sequence>MLANFVRMVIYDINGNKIIDATLTSGAEHEEELGKSNLVRLSWQSELKVTLPAGAYIIPFDDGLKYRLLNSYTPNEDSTAFKYTPEFQHPLMWLSRVPFLYDTTDADKNPIKQQEWSFEGLTTNALEYACKAINEALGITEKAQQFTYTLCGNVDASVSFSVSSNDILSVLSAIAQGCKNNSCEWHLSWEHKSLYFGQISINLGEEVPTLKAHDNVQVPNISDSKENYYNCFYPQGSTKNMSTKALVGTGNVATLLRLGLDKETYPDGCIYVDTDGNITTKAAFDASNAIKQTLALSFDDVYPHIDLYVYNVRKHVCYLKNSQTKEIELDSRGNKKTYTIWYMRLAFPSTTQIAGKNAINITHDKNESGEIITHYWYDYEIDRTKQVLQGYTLKGIFKVNTHATDGQYDALTQGLVGQPNGQEGFELHYHETNQNISESISNGDSGVSIIKGDYEIIKYQSGDTIIPTNESEGLYPRGKNLPDFTCNMVVLFNIVMGEHETKLAQAELAARTIKEINRRTQDNNNYSFASNAVVFAERNPNLYIGQKVVFDDGQGYKLNTRVIKLVTKLDYPIIQDIVVGNQAVKGTISQLKEDVNNILSGNFSGGGINASQTAEIIKNYVDPRFLRKDSPDTAQDLITFLKGIAIGGSYGIDKEGVARLEQLVMGNFVKDNSGASIYQDEQGQWHVEGDVFHVRKKLTAEEVEIMKTSHIKGKVVNSAGGFVISRIEKINGAWRCYFRQQDAEGRRVYNSMRVDDLALCETFNLVDNNGQAANHYWHRRVTSVGTDYVDVADNTQADDYASGSDEPQVGDDVVQLGNLTVEDRQSAIIQSAAGEGAPYFKIIKGINSFTLPDPIFLFDKQNFEIRVENPANRGKYIRLQDFLESMQGRINAVQQQSDKQLVIWFGDVVPTLTTEPANEWADEATKEMHLHDIYYNRSYAETGGGRAYSFEKNPDNTYSWHEITDADVLKSLEAAKRAQDTADGKRRVFVKAQPTPPYDEGDQWANATYGTEYQNDLLVCVKPKKKGDAFDIADWQSAQAYTTKKFEAQLKVGDKTIDAAIRDLRTGLESVGMHLDGENSTLTLVANKTRVQAADGTESAVFNADGTIDARHIIAQGTEDRIEYGIIDGRANLIIKDKQGNTMLLLNRNGIVLPTDITAYARRKAFTMTVKDASDGVYVSVLISLTLFVRNTGFERSTFGNNIRIEVDVPILGIKDLVVPVGVVESAGQGKTLNVDETGEILYVATWDKQYKVGTPIPLTPEFEYRVLWRNKVIDKGTGEITRMHEGS</sequence>
<organism evidence="1 2">
    <name type="scientific">Prevotella vespertina</name>
    <dbReference type="NCBI Taxonomy" id="2608404"/>
    <lineage>
        <taxon>Bacteria</taxon>
        <taxon>Pseudomonadati</taxon>
        <taxon>Bacteroidota</taxon>
        <taxon>Bacteroidia</taxon>
        <taxon>Bacteroidales</taxon>
        <taxon>Prevotellaceae</taxon>
        <taxon>Prevotella</taxon>
    </lineage>
</organism>
<proteinExistence type="predicted"/>
<reference evidence="1 2" key="1">
    <citation type="submission" date="2019-09" db="EMBL/GenBank/DDBJ databases">
        <title>Prevotella A2879 sp. nov., isolated from an abscess of a patient.</title>
        <authorList>
            <person name="Buhl M."/>
            <person name="Oberhettinger P."/>
        </authorList>
    </citation>
    <scope>NUCLEOTIDE SEQUENCE [LARGE SCALE GENOMIC DNA]</scope>
    <source>
        <strain evidence="1 2">A2879</strain>
    </source>
</reference>
<comment type="caution">
    <text evidence="1">The sequence shown here is derived from an EMBL/GenBank/DDBJ whole genome shotgun (WGS) entry which is preliminary data.</text>
</comment>
<keyword evidence="2" id="KW-1185">Reference proteome</keyword>
<gene>
    <name evidence="1" type="ORF">F0475_02115</name>
</gene>